<gene>
    <name evidence="5" type="ORF">A0O31_00980</name>
</gene>
<dbReference type="InterPro" id="IPR002173">
    <property type="entry name" value="Carboh/pur_kinase_PfkB_CS"/>
</dbReference>
<dbReference type="PANTHER" id="PTHR43085:SF57">
    <property type="entry name" value="CARBOHYDRATE KINASE PFKB DOMAIN-CONTAINING PROTEIN"/>
    <property type="match status" value="1"/>
</dbReference>
<dbReference type="KEGG" id="tbc:A0O31_00980"/>
<dbReference type="PROSITE" id="PS00584">
    <property type="entry name" value="PFKB_KINASES_2"/>
    <property type="match status" value="1"/>
</dbReference>
<dbReference type="InterPro" id="IPR011611">
    <property type="entry name" value="PfkB_dom"/>
</dbReference>
<dbReference type="GO" id="GO:0016301">
    <property type="term" value="F:kinase activity"/>
    <property type="evidence" value="ECO:0007669"/>
    <property type="project" value="UniProtKB-KW"/>
</dbReference>
<dbReference type="AlphaFoldDB" id="A0A1J0LUK6"/>
<evidence type="ECO:0000256" key="2">
    <source>
        <dbReference type="ARBA" id="ARBA00022679"/>
    </source>
</evidence>
<evidence type="ECO:0000313" key="6">
    <source>
        <dbReference type="Proteomes" id="UP000182993"/>
    </source>
</evidence>
<dbReference type="CDD" id="cd01167">
    <property type="entry name" value="bac_FRK"/>
    <property type="match status" value="1"/>
</dbReference>
<dbReference type="Pfam" id="PF00294">
    <property type="entry name" value="PfkB"/>
    <property type="match status" value="1"/>
</dbReference>
<protein>
    <submittedName>
        <fullName evidence="5">Fructokinase</fullName>
    </submittedName>
</protein>
<comment type="similarity">
    <text evidence="1">Belongs to the carbohydrate kinase PfkB family.</text>
</comment>
<dbReference type="OrthoDB" id="9813569at2"/>
<name>A0A1J0LUK6_THEBO</name>
<evidence type="ECO:0000313" key="5">
    <source>
        <dbReference type="EMBL" id="APD09141.1"/>
    </source>
</evidence>
<proteinExistence type="inferred from homology"/>
<evidence type="ECO:0000256" key="1">
    <source>
        <dbReference type="ARBA" id="ARBA00010688"/>
    </source>
</evidence>
<reference evidence="6" key="1">
    <citation type="submission" date="2016-06" db="EMBL/GenBank/DDBJ databases">
        <title>Whole genome sequencing of Thermus brockianus strain GE-1.</title>
        <authorList>
            <person name="Schaefers C."/>
            <person name="Blank S."/>
            <person name="Wiebusch S."/>
            <person name="Elleuche S."/>
            <person name="Antranikian G."/>
        </authorList>
    </citation>
    <scope>NUCLEOTIDE SEQUENCE [LARGE SCALE GENOMIC DNA]</scope>
    <source>
        <strain evidence="6">GE-1</strain>
    </source>
</reference>
<dbReference type="EMBL" id="CP016312">
    <property type="protein sequence ID" value="APD09141.1"/>
    <property type="molecule type" value="Genomic_DNA"/>
</dbReference>
<dbReference type="InterPro" id="IPR029056">
    <property type="entry name" value="Ribokinase-like"/>
</dbReference>
<keyword evidence="2" id="KW-0808">Transferase</keyword>
<dbReference type="Gene3D" id="3.40.1190.20">
    <property type="match status" value="1"/>
</dbReference>
<dbReference type="SUPFAM" id="SSF53613">
    <property type="entry name" value="Ribokinase-like"/>
    <property type="match status" value="1"/>
</dbReference>
<sequence>MLALTGEVLVDLILEGEEPLRFTGVLGGSALNTATTLARLGLPVRFLSEVGTDWLSQWSEAEMARRGLEAHLVRHRGPMPLALVRLGEGGNATYSFHRPFQAPYRPAPGGLRGAKAFHFGSLFALEGRTADGVLALLEEAEGEGALRSYDPNLRHPPTGEERERIQAYLNRVDLLKLSLEDARLLFPESPLEGVRRLPPPLKVLTLGEEGALAFLGEREVRLPAERVAVVDTVGAGDSFTAGLLTLLLRKGYTRASLPTLAPEDLEASLRGATALAALACTVRGAYLPEEGLRAWRARFLGD</sequence>
<evidence type="ECO:0000259" key="4">
    <source>
        <dbReference type="Pfam" id="PF00294"/>
    </source>
</evidence>
<accession>A0A1J0LUK6</accession>
<organism evidence="5 6">
    <name type="scientific">Thermus brockianus</name>
    <dbReference type="NCBI Taxonomy" id="56956"/>
    <lineage>
        <taxon>Bacteria</taxon>
        <taxon>Thermotogati</taxon>
        <taxon>Deinococcota</taxon>
        <taxon>Deinococci</taxon>
        <taxon>Thermales</taxon>
        <taxon>Thermaceae</taxon>
        <taxon>Thermus</taxon>
    </lineage>
</organism>
<dbReference type="Proteomes" id="UP000182993">
    <property type="component" value="Chromosome"/>
</dbReference>
<dbReference type="PROSITE" id="PS00583">
    <property type="entry name" value="PFKB_KINASES_1"/>
    <property type="match status" value="1"/>
</dbReference>
<dbReference type="InterPro" id="IPR050306">
    <property type="entry name" value="PfkB_Carbo_kinase"/>
</dbReference>
<dbReference type="RefSeq" id="WP_071676890.1">
    <property type="nucleotide sequence ID" value="NZ_CP016312.1"/>
</dbReference>
<dbReference type="STRING" id="56956.A0O31_00980"/>
<evidence type="ECO:0000256" key="3">
    <source>
        <dbReference type="ARBA" id="ARBA00022777"/>
    </source>
</evidence>
<keyword evidence="3 5" id="KW-0418">Kinase</keyword>
<feature type="domain" description="Carbohydrate kinase PfkB" evidence="4">
    <location>
        <begin position="3"/>
        <end position="288"/>
    </location>
</feature>
<dbReference type="PANTHER" id="PTHR43085">
    <property type="entry name" value="HEXOKINASE FAMILY MEMBER"/>
    <property type="match status" value="1"/>
</dbReference>